<accession>X1H0J8</accession>
<evidence type="ECO:0000313" key="1">
    <source>
        <dbReference type="EMBL" id="GAH63681.1"/>
    </source>
</evidence>
<sequence length="41" mass="4722">MNNMFFGANTFNQDIGSWDVSRVTNMAGMFEYTYSFNQDIG</sequence>
<reference evidence="1" key="1">
    <citation type="journal article" date="2014" name="Front. Microbiol.">
        <title>High frequency of phylogenetically diverse reductive dehalogenase-homologous genes in deep subseafloor sedimentary metagenomes.</title>
        <authorList>
            <person name="Kawai M."/>
            <person name="Futagami T."/>
            <person name="Toyoda A."/>
            <person name="Takaki Y."/>
            <person name="Nishi S."/>
            <person name="Hori S."/>
            <person name="Arai W."/>
            <person name="Tsubouchi T."/>
            <person name="Morono Y."/>
            <person name="Uchiyama I."/>
            <person name="Ito T."/>
            <person name="Fujiyama A."/>
            <person name="Inagaki F."/>
            <person name="Takami H."/>
        </authorList>
    </citation>
    <scope>NUCLEOTIDE SEQUENCE</scope>
    <source>
        <strain evidence="1">Expedition CK06-06</strain>
    </source>
</reference>
<dbReference type="InterPro" id="IPR005046">
    <property type="entry name" value="DUF285"/>
</dbReference>
<gene>
    <name evidence="1" type="ORF">S03H2_50216</name>
</gene>
<comment type="caution">
    <text evidence="1">The sequence shown here is derived from an EMBL/GenBank/DDBJ whole genome shotgun (WGS) entry which is preliminary data.</text>
</comment>
<dbReference type="Pfam" id="PF03382">
    <property type="entry name" value="DUF285"/>
    <property type="match status" value="1"/>
</dbReference>
<dbReference type="AlphaFoldDB" id="X1H0J8"/>
<dbReference type="EMBL" id="BARU01031781">
    <property type="protein sequence ID" value="GAH63681.1"/>
    <property type="molecule type" value="Genomic_DNA"/>
</dbReference>
<name>X1H0J8_9ZZZZ</name>
<organism evidence="1">
    <name type="scientific">marine sediment metagenome</name>
    <dbReference type="NCBI Taxonomy" id="412755"/>
    <lineage>
        <taxon>unclassified sequences</taxon>
        <taxon>metagenomes</taxon>
        <taxon>ecological metagenomes</taxon>
    </lineage>
</organism>
<feature type="non-terminal residue" evidence="1">
    <location>
        <position position="41"/>
    </location>
</feature>
<evidence type="ECO:0008006" key="2">
    <source>
        <dbReference type="Google" id="ProtNLM"/>
    </source>
</evidence>
<proteinExistence type="predicted"/>
<protein>
    <recommendedName>
        <fullName evidence="2">BspA family leucine-rich repeat surface protein</fullName>
    </recommendedName>
</protein>